<dbReference type="InterPro" id="IPR009057">
    <property type="entry name" value="Homeodomain-like_sf"/>
</dbReference>
<dbReference type="InterPro" id="IPR020449">
    <property type="entry name" value="Tscrpt_reg_AraC-type_HTH"/>
</dbReference>
<dbReference type="GO" id="GO:0005829">
    <property type="term" value="C:cytosol"/>
    <property type="evidence" value="ECO:0007669"/>
    <property type="project" value="TreeGrafter"/>
</dbReference>
<keyword evidence="2" id="KW-0238">DNA-binding</keyword>
<dbReference type="STRING" id="999627.SAMN05216236_12122"/>
<keyword evidence="1" id="KW-0805">Transcription regulation</keyword>
<dbReference type="SMART" id="SM00342">
    <property type="entry name" value="HTH_ARAC"/>
    <property type="match status" value="1"/>
</dbReference>
<sequence length="336" mass="37047">MTPVPLVRAVHLNVYLNVLREIGEPVDRLLNRVGLPGSVEDNPNAYLLVPRVLALVSACGGSHAAMHLGFRAAQNLSFQSLRPETQAAFLNAPSGRARLRAMVRRCTFEDSALVGGMVEEGRNLRVRCDMVGFEESPALAYSEWLQIYAFLLAVRSIAGADWCPEEITLTTHGTPPDAAYAALPNARILLGQPHCSILVPIETLARPCRRPAAPPVGSTPETHAQLQTWTYGRGLREMLKPYMNDAPLDLAEAAEMLGTTARTLQRRLDRNGMSFRKVLDEARYEIACDLLADRAMKIIDVSFATGYENPQHFTRAFRRLAGISPRDYRKSLALAG</sequence>
<dbReference type="EMBL" id="FPAW01000021">
    <property type="protein sequence ID" value="SFU04679.1"/>
    <property type="molecule type" value="Genomic_DNA"/>
</dbReference>
<dbReference type="PANTHER" id="PTHR47894">
    <property type="entry name" value="HTH-TYPE TRANSCRIPTIONAL REGULATOR GADX"/>
    <property type="match status" value="1"/>
</dbReference>
<dbReference type="Gene3D" id="1.10.10.60">
    <property type="entry name" value="Homeodomain-like"/>
    <property type="match status" value="1"/>
</dbReference>
<dbReference type="RefSeq" id="WP_027261234.1">
    <property type="nucleotide sequence ID" value="NZ_FPAW01000021.1"/>
</dbReference>
<dbReference type="PROSITE" id="PS01124">
    <property type="entry name" value="HTH_ARAC_FAMILY_2"/>
    <property type="match status" value="1"/>
</dbReference>
<dbReference type="GO" id="GO:0000976">
    <property type="term" value="F:transcription cis-regulatory region binding"/>
    <property type="evidence" value="ECO:0007669"/>
    <property type="project" value="TreeGrafter"/>
</dbReference>
<evidence type="ECO:0000256" key="2">
    <source>
        <dbReference type="ARBA" id="ARBA00023125"/>
    </source>
</evidence>
<gene>
    <name evidence="5" type="ORF">SAMN05216236_12122</name>
</gene>
<dbReference type="InterPro" id="IPR032687">
    <property type="entry name" value="AraC-type_N"/>
</dbReference>
<proteinExistence type="predicted"/>
<dbReference type="InterPro" id="IPR018060">
    <property type="entry name" value="HTH_AraC"/>
</dbReference>
<organism evidence="5 6">
    <name type="scientific">Sedimentitalea nanhaiensis</name>
    <dbReference type="NCBI Taxonomy" id="999627"/>
    <lineage>
        <taxon>Bacteria</taxon>
        <taxon>Pseudomonadati</taxon>
        <taxon>Pseudomonadota</taxon>
        <taxon>Alphaproteobacteria</taxon>
        <taxon>Rhodobacterales</taxon>
        <taxon>Paracoccaceae</taxon>
        <taxon>Sedimentitalea</taxon>
    </lineage>
</organism>
<keyword evidence="6" id="KW-1185">Reference proteome</keyword>
<dbReference type="PRINTS" id="PR00032">
    <property type="entry name" value="HTHARAC"/>
</dbReference>
<dbReference type="OrthoDB" id="9783876at2"/>
<dbReference type="AlphaFoldDB" id="A0A1I7CZ47"/>
<accession>A0A1I7CZ47</accession>
<reference evidence="5 6" key="1">
    <citation type="submission" date="2016-10" db="EMBL/GenBank/DDBJ databases">
        <authorList>
            <person name="de Groot N.N."/>
        </authorList>
    </citation>
    <scope>NUCLEOTIDE SEQUENCE [LARGE SCALE GENOMIC DNA]</scope>
    <source>
        <strain evidence="5 6">CGMCC 1.10959</strain>
    </source>
</reference>
<evidence type="ECO:0000313" key="6">
    <source>
        <dbReference type="Proteomes" id="UP000182466"/>
    </source>
</evidence>
<dbReference type="Proteomes" id="UP000182466">
    <property type="component" value="Unassembled WGS sequence"/>
</dbReference>
<dbReference type="Pfam" id="PF12833">
    <property type="entry name" value="HTH_18"/>
    <property type="match status" value="1"/>
</dbReference>
<dbReference type="eggNOG" id="COG2207">
    <property type="taxonomic scope" value="Bacteria"/>
</dbReference>
<evidence type="ECO:0000259" key="4">
    <source>
        <dbReference type="PROSITE" id="PS01124"/>
    </source>
</evidence>
<feature type="domain" description="HTH araC/xylS-type" evidence="4">
    <location>
        <begin position="233"/>
        <end position="331"/>
    </location>
</feature>
<dbReference type="PANTHER" id="PTHR47894:SF4">
    <property type="entry name" value="HTH-TYPE TRANSCRIPTIONAL REGULATOR GADX"/>
    <property type="match status" value="1"/>
</dbReference>
<dbReference type="SUPFAM" id="SSF46689">
    <property type="entry name" value="Homeodomain-like"/>
    <property type="match status" value="1"/>
</dbReference>
<evidence type="ECO:0000313" key="5">
    <source>
        <dbReference type="EMBL" id="SFU04679.1"/>
    </source>
</evidence>
<protein>
    <submittedName>
        <fullName evidence="5">Transcriptional regulator, AraC family</fullName>
    </submittedName>
</protein>
<dbReference type="Pfam" id="PF12625">
    <property type="entry name" value="Arabinose_bd"/>
    <property type="match status" value="1"/>
</dbReference>
<evidence type="ECO:0000256" key="1">
    <source>
        <dbReference type="ARBA" id="ARBA00023015"/>
    </source>
</evidence>
<name>A0A1I7CZ47_9RHOB</name>
<dbReference type="GO" id="GO:0003700">
    <property type="term" value="F:DNA-binding transcription factor activity"/>
    <property type="evidence" value="ECO:0007669"/>
    <property type="project" value="InterPro"/>
</dbReference>
<evidence type="ECO:0000256" key="3">
    <source>
        <dbReference type="ARBA" id="ARBA00023163"/>
    </source>
</evidence>
<keyword evidence="3" id="KW-0804">Transcription</keyword>